<dbReference type="Gene3D" id="3.40.50.80">
    <property type="entry name" value="Nucleotide-binding domain of ferredoxin-NADP reductase (FNR) module"/>
    <property type="match status" value="1"/>
</dbReference>
<comment type="caution">
    <text evidence="13">The sequence shown here is derived from an EMBL/GenBank/DDBJ whole genome shotgun (WGS) entry which is preliminary data.</text>
</comment>
<dbReference type="GO" id="GO:0090524">
    <property type="term" value="F:cytochrome-b5 reductase activity, acting on NADH"/>
    <property type="evidence" value="ECO:0007669"/>
    <property type="project" value="UniProtKB-EC"/>
</dbReference>
<feature type="binding site" evidence="10">
    <location>
        <position position="114"/>
    </location>
    <ligand>
        <name>FAD</name>
        <dbReference type="ChEBI" id="CHEBI:57692"/>
    </ligand>
</feature>
<keyword evidence="14" id="KW-1185">Reference proteome</keyword>
<feature type="binding site" evidence="10">
    <location>
        <position position="104"/>
    </location>
    <ligand>
        <name>FAD</name>
        <dbReference type="ChEBI" id="CHEBI:57692"/>
    </ligand>
</feature>
<evidence type="ECO:0000313" key="13">
    <source>
        <dbReference type="EMBL" id="RHZ70273.1"/>
    </source>
</evidence>
<dbReference type="InterPro" id="IPR001709">
    <property type="entry name" value="Flavoprot_Pyr_Nucl_cyt_Rdtase"/>
</dbReference>
<dbReference type="AlphaFoldDB" id="A0A397IAU7"/>
<keyword evidence="5 10" id="KW-0274">FAD</keyword>
<evidence type="ECO:0000256" key="8">
    <source>
        <dbReference type="ARBA" id="ARBA00023128"/>
    </source>
</evidence>
<comment type="cofactor">
    <cofactor evidence="1 10 11">
        <name>FAD</name>
        <dbReference type="ChEBI" id="CHEBI:57692"/>
    </cofactor>
</comment>
<dbReference type="Pfam" id="PF00175">
    <property type="entry name" value="NAD_binding_1"/>
    <property type="match status" value="1"/>
</dbReference>
<organism evidence="13 14">
    <name type="scientific">Diversispora epigaea</name>
    <dbReference type="NCBI Taxonomy" id="1348612"/>
    <lineage>
        <taxon>Eukaryota</taxon>
        <taxon>Fungi</taxon>
        <taxon>Fungi incertae sedis</taxon>
        <taxon>Mucoromycota</taxon>
        <taxon>Glomeromycotina</taxon>
        <taxon>Glomeromycetes</taxon>
        <taxon>Diversisporales</taxon>
        <taxon>Diversisporaceae</taxon>
        <taxon>Diversispora</taxon>
    </lineage>
</organism>
<sequence length="285" mass="32852">MYQFLSWKKVIVTSSALGSAIFLYSYLDTIQRTTISPDKFVPLDIIKVSPVNRNTNIYRLKLPRPLKEPLPVASFFHIKDDSIQILREYTPVSSSYEKNYIDFLIKRYDRGYLSRYIYSRNVGEHLEVRGPFVTFPYLANMKKNIGMICGGTGITPMYQIINQILNNPVDKTKISLIYANVTKQDILLYQELEQLAKNYPDQLKIYYTLEYPPKDELWTQGIGYISKKMVRNHIPGPQNDVLILVCGPDGMIKHVCGEKARDLSQGPIGGLLENIDYSQEQVFKF</sequence>
<feature type="binding site" evidence="10">
    <location>
        <position position="87"/>
    </location>
    <ligand>
        <name>FAD</name>
        <dbReference type="ChEBI" id="CHEBI:57692"/>
    </ligand>
</feature>
<evidence type="ECO:0000256" key="4">
    <source>
        <dbReference type="ARBA" id="ARBA00022630"/>
    </source>
</evidence>
<dbReference type="SUPFAM" id="SSF63380">
    <property type="entry name" value="Riboflavin synthase domain-like"/>
    <property type="match status" value="1"/>
</dbReference>
<evidence type="ECO:0000256" key="1">
    <source>
        <dbReference type="ARBA" id="ARBA00001974"/>
    </source>
</evidence>
<evidence type="ECO:0000256" key="9">
    <source>
        <dbReference type="ARBA" id="ARBA00047682"/>
    </source>
</evidence>
<evidence type="ECO:0000256" key="11">
    <source>
        <dbReference type="RuleBase" id="RU361226"/>
    </source>
</evidence>
<feature type="binding site" evidence="10">
    <location>
        <position position="106"/>
    </location>
    <ligand>
        <name>FAD</name>
        <dbReference type="ChEBI" id="CHEBI:57692"/>
    </ligand>
</feature>
<protein>
    <recommendedName>
        <fullName evidence="11">NADH-cytochrome b5 reductase</fullName>
        <ecNumber evidence="11">1.6.2.2</ecNumber>
    </recommendedName>
</protein>
<dbReference type="PRINTS" id="PR00406">
    <property type="entry name" value="CYTB5RDTASE"/>
</dbReference>
<keyword evidence="7 11" id="KW-0520">NAD</keyword>
<evidence type="ECO:0000256" key="10">
    <source>
        <dbReference type="PIRSR" id="PIRSR601834-1"/>
    </source>
</evidence>
<reference evidence="13 14" key="1">
    <citation type="submission" date="2018-08" db="EMBL/GenBank/DDBJ databases">
        <title>Genome and evolution of the arbuscular mycorrhizal fungus Diversispora epigaea (formerly Glomus versiforme) and its bacterial endosymbionts.</title>
        <authorList>
            <person name="Sun X."/>
            <person name="Fei Z."/>
            <person name="Harrison M."/>
        </authorList>
    </citation>
    <scope>NUCLEOTIDE SEQUENCE [LARGE SCALE GENOMIC DNA]</scope>
    <source>
        <strain evidence="13 14">IT104</strain>
    </source>
</reference>
<dbReference type="InterPro" id="IPR039261">
    <property type="entry name" value="FNR_nucleotide-bd"/>
</dbReference>
<gene>
    <name evidence="13" type="ORF">Glove_273g26</name>
</gene>
<dbReference type="PROSITE" id="PS51384">
    <property type="entry name" value="FAD_FR"/>
    <property type="match status" value="1"/>
</dbReference>
<dbReference type="STRING" id="1348612.A0A397IAU7"/>
<proteinExistence type="inferred from homology"/>
<dbReference type="InterPro" id="IPR008333">
    <property type="entry name" value="Cbr1-like_FAD-bd_dom"/>
</dbReference>
<dbReference type="InterPro" id="IPR017927">
    <property type="entry name" value="FAD-bd_FR_type"/>
</dbReference>
<dbReference type="InterPro" id="IPR001433">
    <property type="entry name" value="OxRdtase_FAD/NAD-bd"/>
</dbReference>
<accession>A0A397IAU7</accession>
<dbReference type="OrthoDB" id="432685at2759"/>
<dbReference type="Pfam" id="PF00970">
    <property type="entry name" value="FAD_binding_6"/>
    <property type="match status" value="1"/>
</dbReference>
<comment type="catalytic activity">
    <reaction evidence="9 11">
        <text>2 Fe(III)-[cytochrome b5] + NADH = 2 Fe(II)-[cytochrome b5] + NAD(+) + H(+)</text>
        <dbReference type="Rhea" id="RHEA:46680"/>
        <dbReference type="Rhea" id="RHEA-COMP:10438"/>
        <dbReference type="Rhea" id="RHEA-COMP:10439"/>
        <dbReference type="ChEBI" id="CHEBI:15378"/>
        <dbReference type="ChEBI" id="CHEBI:29033"/>
        <dbReference type="ChEBI" id="CHEBI:29034"/>
        <dbReference type="ChEBI" id="CHEBI:57540"/>
        <dbReference type="ChEBI" id="CHEBI:57945"/>
        <dbReference type="EC" id="1.6.2.2"/>
    </reaction>
</comment>
<dbReference type="FunFam" id="3.40.50.80:FF:000009">
    <property type="entry name" value="NADH-cytochrome b5 reductase"/>
    <property type="match status" value="1"/>
</dbReference>
<feature type="binding site" evidence="10">
    <location>
        <position position="155"/>
    </location>
    <ligand>
        <name>FAD</name>
        <dbReference type="ChEBI" id="CHEBI:57692"/>
    </ligand>
</feature>
<dbReference type="GO" id="GO:0005741">
    <property type="term" value="C:mitochondrial outer membrane"/>
    <property type="evidence" value="ECO:0007669"/>
    <property type="project" value="UniProtKB-SubCell"/>
</dbReference>
<name>A0A397IAU7_9GLOM</name>
<comment type="similarity">
    <text evidence="3 11">Belongs to the flavoprotein pyridine nucleotide cytochrome reductase family.</text>
</comment>
<dbReference type="PANTHER" id="PTHR19370:SF171">
    <property type="entry name" value="NADH-CYTOCHROME B5 REDUCTASE 2"/>
    <property type="match status" value="1"/>
</dbReference>
<dbReference type="InterPro" id="IPR001834">
    <property type="entry name" value="CBR-like"/>
</dbReference>
<dbReference type="CDD" id="cd06183">
    <property type="entry name" value="cyt_b5_reduct_like"/>
    <property type="match status" value="1"/>
</dbReference>
<evidence type="ECO:0000256" key="6">
    <source>
        <dbReference type="ARBA" id="ARBA00023002"/>
    </source>
</evidence>
<dbReference type="PRINTS" id="PR00371">
    <property type="entry name" value="FPNCR"/>
</dbReference>
<dbReference type="EMBL" id="PQFF01000250">
    <property type="protein sequence ID" value="RHZ70273.1"/>
    <property type="molecule type" value="Genomic_DNA"/>
</dbReference>
<dbReference type="PANTHER" id="PTHR19370">
    <property type="entry name" value="NADH-CYTOCHROME B5 REDUCTASE"/>
    <property type="match status" value="1"/>
</dbReference>
<evidence type="ECO:0000313" key="14">
    <source>
        <dbReference type="Proteomes" id="UP000266861"/>
    </source>
</evidence>
<dbReference type="EC" id="1.6.2.2" evidence="11"/>
<dbReference type="SUPFAM" id="SSF52343">
    <property type="entry name" value="Ferredoxin reductase-like, C-terminal NADP-linked domain"/>
    <property type="match status" value="1"/>
</dbReference>
<keyword evidence="4 10" id="KW-0285">Flavoprotein</keyword>
<feature type="domain" description="FAD-binding FR-type" evidence="12">
    <location>
        <begin position="38"/>
        <end position="138"/>
    </location>
</feature>
<evidence type="ECO:0000256" key="7">
    <source>
        <dbReference type="ARBA" id="ARBA00023027"/>
    </source>
</evidence>
<feature type="binding site" evidence="10">
    <location>
        <position position="89"/>
    </location>
    <ligand>
        <name>FAD</name>
        <dbReference type="ChEBI" id="CHEBI:57692"/>
    </ligand>
</feature>
<evidence type="ECO:0000256" key="3">
    <source>
        <dbReference type="ARBA" id="ARBA00006105"/>
    </source>
</evidence>
<dbReference type="Proteomes" id="UP000266861">
    <property type="component" value="Unassembled WGS sequence"/>
</dbReference>
<keyword evidence="8" id="KW-0496">Mitochondrion</keyword>
<dbReference type="Gene3D" id="2.40.30.10">
    <property type="entry name" value="Translation factors"/>
    <property type="match status" value="1"/>
</dbReference>
<evidence type="ECO:0000256" key="2">
    <source>
        <dbReference type="ARBA" id="ARBA00004572"/>
    </source>
</evidence>
<evidence type="ECO:0000259" key="12">
    <source>
        <dbReference type="PROSITE" id="PS51384"/>
    </source>
</evidence>
<comment type="subcellular location">
    <subcellularLocation>
        <location evidence="2">Mitochondrion outer membrane</location>
        <topology evidence="2">Single-pass membrane protein</topology>
    </subcellularLocation>
</comment>
<evidence type="ECO:0000256" key="5">
    <source>
        <dbReference type="ARBA" id="ARBA00022827"/>
    </source>
</evidence>
<dbReference type="InterPro" id="IPR017938">
    <property type="entry name" value="Riboflavin_synthase-like_b-brl"/>
</dbReference>
<keyword evidence="6 11" id="KW-0560">Oxidoreductase</keyword>